<feature type="domain" description="Right handed beta helix" evidence="2">
    <location>
        <begin position="149"/>
        <end position="296"/>
    </location>
</feature>
<evidence type="ECO:0000259" key="2">
    <source>
        <dbReference type="Pfam" id="PF13229"/>
    </source>
</evidence>
<dbReference type="Gene3D" id="2.160.20.10">
    <property type="entry name" value="Single-stranded right-handed beta-helix, Pectin lyase-like"/>
    <property type="match status" value="1"/>
</dbReference>
<feature type="chain" id="PRO_5016149026" evidence="1">
    <location>
        <begin position="26"/>
        <end position="375"/>
    </location>
</feature>
<evidence type="ECO:0000313" key="3">
    <source>
        <dbReference type="EMBL" id="SQI35978.1"/>
    </source>
</evidence>
<name>A0A2X4UK37_SERPL</name>
<protein>
    <submittedName>
        <fullName evidence="3">Nitrous oxide reductase family maturation protein NosD</fullName>
    </submittedName>
</protein>
<keyword evidence="1" id="KW-0732">Signal</keyword>
<dbReference type="SMART" id="SM00710">
    <property type="entry name" value="PbH1"/>
    <property type="match status" value="6"/>
</dbReference>
<proteinExistence type="predicted"/>
<dbReference type="InterPro" id="IPR039448">
    <property type="entry name" value="Beta_helix"/>
</dbReference>
<dbReference type="InterPro" id="IPR006626">
    <property type="entry name" value="PbH1"/>
</dbReference>
<evidence type="ECO:0000313" key="4">
    <source>
        <dbReference type="Proteomes" id="UP000248897"/>
    </source>
</evidence>
<reference evidence="3 4" key="1">
    <citation type="submission" date="2018-06" db="EMBL/GenBank/DDBJ databases">
        <authorList>
            <consortium name="Pathogen Informatics"/>
            <person name="Doyle S."/>
        </authorList>
    </citation>
    <scope>NUCLEOTIDE SEQUENCE [LARGE SCALE GENOMIC DNA]</scope>
    <source>
        <strain evidence="3 4">NCTC12961</strain>
    </source>
</reference>
<feature type="signal peptide" evidence="1">
    <location>
        <begin position="1"/>
        <end position="25"/>
    </location>
</feature>
<dbReference type="InterPro" id="IPR011050">
    <property type="entry name" value="Pectin_lyase_fold/virulence"/>
</dbReference>
<dbReference type="InterPro" id="IPR012334">
    <property type="entry name" value="Pectin_lyas_fold"/>
</dbReference>
<organism evidence="3 4">
    <name type="scientific">Serratia plymuthica</name>
    <dbReference type="NCBI Taxonomy" id="82996"/>
    <lineage>
        <taxon>Bacteria</taxon>
        <taxon>Pseudomonadati</taxon>
        <taxon>Pseudomonadota</taxon>
        <taxon>Gammaproteobacteria</taxon>
        <taxon>Enterobacterales</taxon>
        <taxon>Yersiniaceae</taxon>
        <taxon>Serratia</taxon>
    </lineage>
</organism>
<dbReference type="EMBL" id="LS483469">
    <property type="protein sequence ID" value="SQI35978.1"/>
    <property type="molecule type" value="Genomic_DNA"/>
</dbReference>
<accession>A0A2X4UK37</accession>
<dbReference type="Proteomes" id="UP000248897">
    <property type="component" value="Chromosome 1"/>
</dbReference>
<dbReference type="SUPFAM" id="SSF51126">
    <property type="entry name" value="Pectin lyase-like"/>
    <property type="match status" value="1"/>
</dbReference>
<sequence>MERRKLVKSMLIAAAGAAAVRTSSAADVSGAIASNPISFNKKSPGMPQRNGAKTVKLNPEMFVNKGESSNGGQARSAAKNLDQEDSYPAFNQMFQQAKSLSSNNIIEINLGGYYKVSQGNFELPSNCHIVGGGTIFLDNNNDEQVIFKIENQQDFSLTNVTLTSSKTTGLWGKSCSGVVIKGCSNFVLSDLNISYRTDAISISDSSHFRIENCLVHKLGEEGIAVRASFSWIIFNNDIYEHNGDGILLKTSGSPSYDGKIICNRIFSATDIFGLKGTLGGGITLNDEKTGSSTTFSNLLVSGNSISDTSYGIAFTNIQNLKVFANDVDTVRRFGIIVDNAVYNNPQKYPIKKTIVSGNTVKIPGKPGSLSIVLMV</sequence>
<gene>
    <name evidence="3" type="ORF">NCTC12961_01975</name>
</gene>
<dbReference type="Pfam" id="PF13229">
    <property type="entry name" value="Beta_helix"/>
    <property type="match status" value="1"/>
</dbReference>
<dbReference type="AlphaFoldDB" id="A0A2X4UK37"/>
<evidence type="ECO:0000256" key="1">
    <source>
        <dbReference type="SAM" id="SignalP"/>
    </source>
</evidence>